<feature type="chain" id="PRO_5015199993" description="Secreted protein" evidence="1">
    <location>
        <begin position="22"/>
        <end position="112"/>
    </location>
</feature>
<keyword evidence="1" id="KW-0732">Signal</keyword>
<organism evidence="2 3">
    <name type="scientific">Phytophthora palmivora</name>
    <dbReference type="NCBI Taxonomy" id="4796"/>
    <lineage>
        <taxon>Eukaryota</taxon>
        <taxon>Sar</taxon>
        <taxon>Stramenopiles</taxon>
        <taxon>Oomycota</taxon>
        <taxon>Peronosporomycetes</taxon>
        <taxon>Peronosporales</taxon>
        <taxon>Peronosporaceae</taxon>
        <taxon>Phytophthora</taxon>
    </lineage>
</organism>
<comment type="caution">
    <text evidence="2">The sequence shown here is derived from an EMBL/GenBank/DDBJ whole genome shotgun (WGS) entry which is preliminary data.</text>
</comment>
<name>A0A2P4XK10_9STRA</name>
<evidence type="ECO:0000256" key="1">
    <source>
        <dbReference type="SAM" id="SignalP"/>
    </source>
</evidence>
<feature type="signal peptide" evidence="1">
    <location>
        <begin position="1"/>
        <end position="21"/>
    </location>
</feature>
<accession>A0A2P4XK10</accession>
<dbReference type="AlphaFoldDB" id="A0A2P4XK10"/>
<feature type="non-terminal residue" evidence="2">
    <location>
        <position position="1"/>
    </location>
</feature>
<reference evidence="2 3" key="1">
    <citation type="journal article" date="2017" name="Genome Biol. Evol.">
        <title>Phytophthora megakarya and P. palmivora, closely related causal agents of cacao black pod rot, underwent increases in genome sizes and gene numbers by different mechanisms.</title>
        <authorList>
            <person name="Ali S.S."/>
            <person name="Shao J."/>
            <person name="Lary D.J."/>
            <person name="Kronmiller B."/>
            <person name="Shen D."/>
            <person name="Strem M.D."/>
            <person name="Amoako-Attah I."/>
            <person name="Akrofi A.Y."/>
            <person name="Begoude B.A."/>
            <person name="Ten Hoopen G.M."/>
            <person name="Coulibaly K."/>
            <person name="Kebe B.I."/>
            <person name="Melnick R.L."/>
            <person name="Guiltinan M.J."/>
            <person name="Tyler B.M."/>
            <person name="Meinhardt L.W."/>
            <person name="Bailey B.A."/>
        </authorList>
    </citation>
    <scope>NUCLEOTIDE SEQUENCE [LARGE SCALE GENOMIC DNA]</scope>
    <source>
        <strain evidence="3">sbr112.9</strain>
    </source>
</reference>
<protein>
    <recommendedName>
        <fullName evidence="4">Secreted protein</fullName>
    </recommendedName>
</protein>
<dbReference type="EMBL" id="NCKW01009856">
    <property type="protein sequence ID" value="POM65878.1"/>
    <property type="molecule type" value="Genomic_DNA"/>
</dbReference>
<evidence type="ECO:0000313" key="3">
    <source>
        <dbReference type="Proteomes" id="UP000237271"/>
    </source>
</evidence>
<dbReference type="Proteomes" id="UP000237271">
    <property type="component" value="Unassembled WGS sequence"/>
</dbReference>
<proteinExistence type="predicted"/>
<evidence type="ECO:0000313" key="2">
    <source>
        <dbReference type="EMBL" id="POM65878.1"/>
    </source>
</evidence>
<evidence type="ECO:0008006" key="4">
    <source>
        <dbReference type="Google" id="ProtNLM"/>
    </source>
</evidence>
<keyword evidence="3" id="KW-1185">Reference proteome</keyword>
<sequence length="112" mass="12221">TTSIRFLITAFISAVFPSLSATFISAPCCSMRSRTISRALHPSSYMALKSTPTSVRYRTTSTCPDVAAFINAVSLQLFLALTSTLHSPTRNWTISKFPFIAALISKSVPMLK</sequence>
<gene>
    <name evidence="2" type="ORF">PHPALM_18342</name>
</gene>